<feature type="region of interest" description="Disordered" evidence="1">
    <location>
        <begin position="21"/>
        <end position="41"/>
    </location>
</feature>
<gene>
    <name evidence="2" type="ORF">TRAPUB_4255</name>
</gene>
<comment type="caution">
    <text evidence="2">The sequence shown here is derived from an EMBL/GenBank/DDBJ whole genome shotgun (WGS) entry which is preliminary data.</text>
</comment>
<dbReference type="AlphaFoldDB" id="A0A1M2VBI1"/>
<dbReference type="EMBL" id="MNAD01001501">
    <property type="protein sequence ID" value="OJT04952.1"/>
    <property type="molecule type" value="Genomic_DNA"/>
</dbReference>
<evidence type="ECO:0000313" key="2">
    <source>
        <dbReference type="EMBL" id="OJT04952.1"/>
    </source>
</evidence>
<evidence type="ECO:0000313" key="3">
    <source>
        <dbReference type="Proteomes" id="UP000184267"/>
    </source>
</evidence>
<accession>A0A1M2VBI1</accession>
<name>A0A1M2VBI1_TRAPU</name>
<evidence type="ECO:0000256" key="1">
    <source>
        <dbReference type="SAM" id="MobiDB-lite"/>
    </source>
</evidence>
<sequence>MERAPDMRRSWNILFAQKMRSERAQNEAKRGRTAGDMKGVPTWVCCPKE</sequence>
<dbReference type="Proteomes" id="UP000184267">
    <property type="component" value="Unassembled WGS sequence"/>
</dbReference>
<protein>
    <submittedName>
        <fullName evidence="2">Uncharacterized protein</fullName>
    </submittedName>
</protein>
<feature type="compositionally biased region" description="Basic and acidic residues" evidence="1">
    <location>
        <begin position="21"/>
        <end position="35"/>
    </location>
</feature>
<reference evidence="2 3" key="1">
    <citation type="submission" date="2016-10" db="EMBL/GenBank/DDBJ databases">
        <title>Genome sequence of the basidiomycete white-rot fungus Trametes pubescens.</title>
        <authorList>
            <person name="Makela M.R."/>
            <person name="Granchi Z."/>
            <person name="Peng M."/>
            <person name="De Vries R.P."/>
            <person name="Grigoriev I."/>
            <person name="Riley R."/>
            <person name="Hilden K."/>
        </authorList>
    </citation>
    <scope>NUCLEOTIDE SEQUENCE [LARGE SCALE GENOMIC DNA]</scope>
    <source>
        <strain evidence="2 3">FBCC735</strain>
    </source>
</reference>
<organism evidence="2 3">
    <name type="scientific">Trametes pubescens</name>
    <name type="common">White-rot fungus</name>
    <dbReference type="NCBI Taxonomy" id="154538"/>
    <lineage>
        <taxon>Eukaryota</taxon>
        <taxon>Fungi</taxon>
        <taxon>Dikarya</taxon>
        <taxon>Basidiomycota</taxon>
        <taxon>Agaricomycotina</taxon>
        <taxon>Agaricomycetes</taxon>
        <taxon>Polyporales</taxon>
        <taxon>Polyporaceae</taxon>
        <taxon>Trametes</taxon>
    </lineage>
</organism>
<proteinExistence type="predicted"/>
<keyword evidence="3" id="KW-1185">Reference proteome</keyword>